<dbReference type="Pfam" id="PF16655">
    <property type="entry name" value="PhoD_N"/>
    <property type="match status" value="1"/>
</dbReference>
<feature type="domain" description="PhoD-like phosphatase metallophosphatase" evidence="1">
    <location>
        <begin position="158"/>
        <end position="491"/>
    </location>
</feature>
<dbReference type="SUPFAM" id="SSF56300">
    <property type="entry name" value="Metallo-dependent phosphatases"/>
    <property type="match status" value="1"/>
</dbReference>
<dbReference type="InterPro" id="IPR038607">
    <property type="entry name" value="PhoD-like_sf"/>
</dbReference>
<dbReference type="CDD" id="cd07389">
    <property type="entry name" value="MPP_PhoD"/>
    <property type="match status" value="1"/>
</dbReference>
<reference evidence="3 4" key="1">
    <citation type="submission" date="2018-02" db="EMBL/GenBank/DDBJ databases">
        <title>Comparative genomes isolates from brazilian mangrove.</title>
        <authorList>
            <person name="Araujo J.E."/>
            <person name="Taketani R.G."/>
            <person name="Silva M.C.P."/>
            <person name="Loureco M.V."/>
            <person name="Andreote F.D."/>
        </authorList>
    </citation>
    <scope>NUCLEOTIDE SEQUENCE [LARGE SCALE GENOMIC DNA]</scope>
    <source>
        <strain evidence="3 4">Hex-1 MGV</strain>
    </source>
</reference>
<dbReference type="Gene3D" id="2.60.40.380">
    <property type="entry name" value="Purple acid phosphatase-like, N-terminal"/>
    <property type="match status" value="1"/>
</dbReference>
<organism evidence="3 4">
    <name type="scientific">Blastopirellula marina</name>
    <dbReference type="NCBI Taxonomy" id="124"/>
    <lineage>
        <taxon>Bacteria</taxon>
        <taxon>Pseudomonadati</taxon>
        <taxon>Planctomycetota</taxon>
        <taxon>Planctomycetia</taxon>
        <taxon>Pirellulales</taxon>
        <taxon>Pirellulaceae</taxon>
        <taxon>Blastopirellula</taxon>
    </lineage>
</organism>
<dbReference type="Proteomes" id="UP000238322">
    <property type="component" value="Unassembled WGS sequence"/>
</dbReference>
<dbReference type="Pfam" id="PF09423">
    <property type="entry name" value="PhoD"/>
    <property type="match status" value="1"/>
</dbReference>
<feature type="domain" description="Phospholipase D N-terminal" evidence="2">
    <location>
        <begin position="50"/>
        <end position="145"/>
    </location>
</feature>
<gene>
    <name evidence="3" type="ORF">C5Y83_12370</name>
</gene>
<dbReference type="OrthoDB" id="9763616at2"/>
<evidence type="ECO:0000259" key="1">
    <source>
        <dbReference type="Pfam" id="PF09423"/>
    </source>
</evidence>
<dbReference type="AlphaFoldDB" id="A0A2S8FQ74"/>
<dbReference type="InterPro" id="IPR032093">
    <property type="entry name" value="PhoD_N"/>
</dbReference>
<evidence type="ECO:0000313" key="4">
    <source>
        <dbReference type="Proteomes" id="UP000238322"/>
    </source>
</evidence>
<sequence length="522" mass="59509">MFRSSAATFLADRRQFVLGAGSLALLPWFGQCLQGSAKKNASFSNDPFTLGVASGDPLPDGFVLWTRLAPEPIEGGGMPAEIFEVTWELSEDESFSTIAKSGKTFATPQLGHSVHVEVHGLPADKWYFYRFQCGDAISPVGRARTTPKFNADKDELRFAFASCQHWEQGYFTALGHMAKEELDLVLHLGDYIYEYAPKADRVRRHNSPEIESLDDYRNRYALYRTDPDLQAAHARCPWLVVWDDHEFDNNCAGDISEEKGIDPANFLLRRANAYQAYYEMMPLRRRCMPQGPHMKLYRRIPYGQLANFQMLDTRQYRTDQPNGDGLKPYNELEADRFATLLGDTQEHWLMRDLIASHSNWNILGQQVMMAHVDRQEGEDEKFSMDQWPGYSHSRNRLLEFMRDRKVPNPVVLTGDIHKNWVNDLKVDFQNEQEAPMGTEFVATSITSGGNGGQMEDAEKIIQSENPFVKFFNGERGYVSCTVTPKEWRSDYQVVEFVDKPDAPLVTRASFVVESGQPGAHRL</sequence>
<proteinExistence type="predicted"/>
<dbReference type="InterPro" id="IPR052900">
    <property type="entry name" value="Phospholipid_Metab_Enz"/>
</dbReference>
<dbReference type="InterPro" id="IPR029052">
    <property type="entry name" value="Metallo-depent_PP-like"/>
</dbReference>
<name>A0A2S8FQ74_9BACT</name>
<dbReference type="PANTHER" id="PTHR43606:SF2">
    <property type="entry name" value="ALKALINE PHOSPHATASE FAMILY PROTEIN (AFU_ORTHOLOGUE AFUA_5G03860)"/>
    <property type="match status" value="1"/>
</dbReference>
<dbReference type="PANTHER" id="PTHR43606">
    <property type="entry name" value="PHOSPHATASE, PUTATIVE (AFU_ORTHOLOGUE AFUA_6G08710)-RELATED"/>
    <property type="match status" value="1"/>
</dbReference>
<evidence type="ECO:0000313" key="3">
    <source>
        <dbReference type="EMBL" id="PQO34321.1"/>
    </source>
</evidence>
<protein>
    <submittedName>
        <fullName evidence="3">Alkaline phosphatase</fullName>
    </submittedName>
</protein>
<comment type="caution">
    <text evidence="3">The sequence shown here is derived from an EMBL/GenBank/DDBJ whole genome shotgun (WGS) entry which is preliminary data.</text>
</comment>
<dbReference type="Gene3D" id="3.60.21.70">
    <property type="entry name" value="PhoD-like phosphatase"/>
    <property type="match status" value="1"/>
</dbReference>
<dbReference type="EMBL" id="PUHY01000010">
    <property type="protein sequence ID" value="PQO34321.1"/>
    <property type="molecule type" value="Genomic_DNA"/>
</dbReference>
<accession>A0A2S8FQ74</accession>
<evidence type="ECO:0000259" key="2">
    <source>
        <dbReference type="Pfam" id="PF16655"/>
    </source>
</evidence>
<dbReference type="InterPro" id="IPR018946">
    <property type="entry name" value="PhoD-like_MPP"/>
</dbReference>
<dbReference type="RefSeq" id="WP_105330051.1">
    <property type="nucleotide sequence ID" value="NZ_PUHY01000010.1"/>
</dbReference>